<keyword evidence="2" id="KW-1185">Reference proteome</keyword>
<sequence>MVLPAPLLVPPTSPLPRLPIELWECVFSLATEEHILKAFFSTPTDAPFTAPRVSDFMLEYVYLQSAATMRSCALVNREWSDRAVQYLYRYIWLRSASDAELLARTLAPSFRRSNRIIRLQHLVQNVLVRFPKERVDDSPPTRSYGKKLAAVLRNTPNLSVFLHSDTQDASVPRKASRALAAVASLWRAEWTTTAHSAIITSSSSLRDLRSLTLQCPGMPSHPDLTPPVELELPHLHTLSIAFCRHQALSAAGKWRMPALRHLSVCRCSVLGAAFGPKASDLTALLMRVGPRLDQLDLNCAMGGVALDLRSTCPRLRTLLVSSLSLPAIVAHPYLELVGLHQPIGFAPPPAEMDALLTLLYCLQESAMFPRLRTVRYLIPAQAVKRLSQHPGSGLRSALEAISVAGIIVEDVGRNTISFARPGLHHRPSEDYWDVTSADG</sequence>
<dbReference type="OrthoDB" id="3234791at2759"/>
<gene>
    <name evidence="1" type="ORF">EXIGLDRAFT_720866</name>
</gene>
<accession>A0A165NEH5</accession>
<name>A0A165NEH5_EXIGL</name>
<proteinExistence type="predicted"/>
<protein>
    <recommendedName>
        <fullName evidence="3">F-box domain-containing protein</fullName>
    </recommendedName>
</protein>
<dbReference type="InParanoid" id="A0A165NEH5"/>
<dbReference type="EMBL" id="KV425899">
    <property type="protein sequence ID" value="KZW00631.1"/>
    <property type="molecule type" value="Genomic_DNA"/>
</dbReference>
<dbReference type="SUPFAM" id="SSF52047">
    <property type="entry name" value="RNI-like"/>
    <property type="match status" value="1"/>
</dbReference>
<organism evidence="1 2">
    <name type="scientific">Exidia glandulosa HHB12029</name>
    <dbReference type="NCBI Taxonomy" id="1314781"/>
    <lineage>
        <taxon>Eukaryota</taxon>
        <taxon>Fungi</taxon>
        <taxon>Dikarya</taxon>
        <taxon>Basidiomycota</taxon>
        <taxon>Agaricomycotina</taxon>
        <taxon>Agaricomycetes</taxon>
        <taxon>Auriculariales</taxon>
        <taxon>Exidiaceae</taxon>
        <taxon>Exidia</taxon>
    </lineage>
</organism>
<dbReference type="Gene3D" id="3.80.10.10">
    <property type="entry name" value="Ribonuclease Inhibitor"/>
    <property type="match status" value="1"/>
</dbReference>
<evidence type="ECO:0000313" key="2">
    <source>
        <dbReference type="Proteomes" id="UP000077266"/>
    </source>
</evidence>
<dbReference type="InterPro" id="IPR032675">
    <property type="entry name" value="LRR_dom_sf"/>
</dbReference>
<evidence type="ECO:0000313" key="1">
    <source>
        <dbReference type="EMBL" id="KZW00631.1"/>
    </source>
</evidence>
<dbReference type="Proteomes" id="UP000077266">
    <property type="component" value="Unassembled WGS sequence"/>
</dbReference>
<dbReference type="AlphaFoldDB" id="A0A165NEH5"/>
<evidence type="ECO:0008006" key="3">
    <source>
        <dbReference type="Google" id="ProtNLM"/>
    </source>
</evidence>
<reference evidence="1 2" key="1">
    <citation type="journal article" date="2016" name="Mol. Biol. Evol.">
        <title>Comparative Genomics of Early-Diverging Mushroom-Forming Fungi Provides Insights into the Origins of Lignocellulose Decay Capabilities.</title>
        <authorList>
            <person name="Nagy L.G."/>
            <person name="Riley R."/>
            <person name="Tritt A."/>
            <person name="Adam C."/>
            <person name="Daum C."/>
            <person name="Floudas D."/>
            <person name="Sun H."/>
            <person name="Yadav J.S."/>
            <person name="Pangilinan J."/>
            <person name="Larsson K.H."/>
            <person name="Matsuura K."/>
            <person name="Barry K."/>
            <person name="Labutti K."/>
            <person name="Kuo R."/>
            <person name="Ohm R.A."/>
            <person name="Bhattacharya S.S."/>
            <person name="Shirouzu T."/>
            <person name="Yoshinaga Y."/>
            <person name="Martin F.M."/>
            <person name="Grigoriev I.V."/>
            <person name="Hibbett D.S."/>
        </authorList>
    </citation>
    <scope>NUCLEOTIDE SEQUENCE [LARGE SCALE GENOMIC DNA]</scope>
    <source>
        <strain evidence="1 2">HHB12029</strain>
    </source>
</reference>